<dbReference type="SMART" id="SM00471">
    <property type="entry name" value="HDc"/>
    <property type="match status" value="1"/>
</dbReference>
<dbReference type="CDD" id="cd00077">
    <property type="entry name" value="HDc"/>
    <property type="match status" value="1"/>
</dbReference>
<dbReference type="EMBL" id="BAQB01000017">
    <property type="protein sequence ID" value="GBR46913.1"/>
    <property type="molecule type" value="Genomic_DNA"/>
</dbReference>
<dbReference type="SUPFAM" id="SSF55021">
    <property type="entry name" value="ACT-like"/>
    <property type="match status" value="2"/>
</dbReference>
<keyword evidence="11" id="KW-1185">Reference proteome</keyword>
<dbReference type="InterPro" id="IPR013546">
    <property type="entry name" value="PII_UdlTrfase/GS_AdlTrfase"/>
</dbReference>
<feature type="domain" description="ACT" evidence="8">
    <location>
        <begin position="888"/>
        <end position="965"/>
    </location>
</feature>
<dbReference type="Pfam" id="PF24931">
    <property type="entry name" value="ACT_ACR9_3rd"/>
    <property type="match status" value="1"/>
</dbReference>
<dbReference type="CDD" id="cd05401">
    <property type="entry name" value="NT_GlnE_GlnD_like"/>
    <property type="match status" value="1"/>
</dbReference>
<dbReference type="PROSITE" id="PS51831">
    <property type="entry name" value="HD"/>
    <property type="match status" value="1"/>
</dbReference>
<dbReference type="EC" id="3.1.4.-" evidence="7"/>
<evidence type="ECO:0000313" key="10">
    <source>
        <dbReference type="EMBL" id="GBR46913.1"/>
    </source>
</evidence>
<evidence type="ECO:0000256" key="3">
    <source>
        <dbReference type="ARBA" id="ARBA00022737"/>
    </source>
</evidence>
<evidence type="ECO:0000259" key="9">
    <source>
        <dbReference type="PROSITE" id="PS51831"/>
    </source>
</evidence>
<comment type="caution">
    <text evidence="10">The sequence shown here is derived from an EMBL/GenBank/DDBJ whole genome shotgun (WGS) entry which is preliminary data.</text>
</comment>
<protein>
    <recommendedName>
        <fullName evidence="7">Bifunctional uridylyltransferase/uridylyl-removing enzyme</fullName>
        <shortName evidence="7">UTase/UR</shortName>
    </recommendedName>
    <alternativeName>
        <fullName evidence="7">Bifunctional [protein-PII] modification enzyme</fullName>
    </alternativeName>
    <alternativeName>
        <fullName evidence="7">Bifunctional nitrogen sensor protein</fullName>
    </alternativeName>
    <domain>
        <recommendedName>
            <fullName evidence="7">[Protein-PII] uridylyltransferase</fullName>
            <shortName evidence="7">PII uridylyltransferase</shortName>
            <shortName evidence="7">UTase</shortName>
            <ecNumber evidence="7">2.7.7.59</ecNumber>
        </recommendedName>
    </domain>
    <domain>
        <recommendedName>
            <fullName evidence="7">[Protein-PII]-UMP uridylyl-removing enzyme</fullName>
            <shortName evidence="7">UR</shortName>
            <ecNumber evidence="7">3.1.4.-</ecNumber>
        </recommendedName>
    </domain>
</protein>
<comment type="catalytic activity">
    <reaction evidence="7">
        <text>[protein-PII]-uridylyl-L-tyrosine + H2O = [protein-PII]-L-tyrosine + UMP + H(+)</text>
        <dbReference type="Rhea" id="RHEA:48600"/>
        <dbReference type="Rhea" id="RHEA-COMP:12147"/>
        <dbReference type="Rhea" id="RHEA-COMP:12148"/>
        <dbReference type="ChEBI" id="CHEBI:15377"/>
        <dbReference type="ChEBI" id="CHEBI:15378"/>
        <dbReference type="ChEBI" id="CHEBI:46858"/>
        <dbReference type="ChEBI" id="CHEBI:57865"/>
        <dbReference type="ChEBI" id="CHEBI:90602"/>
    </reaction>
</comment>
<dbReference type="InterPro" id="IPR045865">
    <property type="entry name" value="ACT-like_dom_sf"/>
</dbReference>
<dbReference type="GO" id="GO:0016779">
    <property type="term" value="F:nucleotidyltransferase activity"/>
    <property type="evidence" value="ECO:0007669"/>
    <property type="project" value="UniProtKB-KW"/>
</dbReference>
<dbReference type="InterPro" id="IPR003607">
    <property type="entry name" value="HD/PDEase_dom"/>
</dbReference>
<keyword evidence="3" id="KW-0677">Repeat</keyword>
<reference evidence="10" key="1">
    <citation type="submission" date="2013-04" db="EMBL/GenBank/DDBJ databases">
        <title>The genome sequencing project of 58 acetic acid bacteria.</title>
        <authorList>
            <person name="Okamoto-Kainuma A."/>
            <person name="Ishikawa M."/>
            <person name="Umino S."/>
            <person name="Koizumi Y."/>
            <person name="Shiwa Y."/>
            <person name="Yoshikawa H."/>
            <person name="Matsutani M."/>
            <person name="Matsushita K."/>
        </authorList>
    </citation>
    <scope>NUCLEOTIDE SEQUENCE</scope>
    <source>
        <strain evidence="10">NBRC 106556</strain>
    </source>
</reference>
<proteinExistence type="inferred from homology"/>
<dbReference type="CDD" id="cd04900">
    <property type="entry name" value="ACT_UUR-like_1"/>
    <property type="match status" value="1"/>
</dbReference>
<comment type="similarity">
    <text evidence="7">Belongs to the GlnD family.</text>
</comment>
<comment type="function">
    <text evidence="7">Modifies, by uridylylation and deuridylylation, the PII regulatory proteins (GlnB and homologs), in response to the nitrogen status of the cell that GlnD senses through the glutamine level. Under low glutamine levels, catalyzes the conversion of the PII proteins and UTP to PII-UMP and PPi, while under higher glutamine levels, GlnD hydrolyzes PII-UMP to PII and UMP (deuridylylation). Thus, controls uridylylation state and activity of the PII proteins, and plays an important role in the regulation of nitrogen metabolism.</text>
</comment>
<dbReference type="Gene3D" id="3.30.460.10">
    <property type="entry name" value="Beta Polymerase, domain 2"/>
    <property type="match status" value="1"/>
</dbReference>
<evidence type="ECO:0000259" key="8">
    <source>
        <dbReference type="PROSITE" id="PS51671"/>
    </source>
</evidence>
<comment type="activity regulation">
    <text evidence="7">Uridylyltransferase (UTase) activity is inhibited by glutamine, while glutamine activates uridylyl-removing (UR) activity.</text>
</comment>
<dbReference type="PROSITE" id="PS51671">
    <property type="entry name" value="ACT"/>
    <property type="match status" value="2"/>
</dbReference>
<feature type="domain" description="HD" evidence="9">
    <location>
        <begin position="534"/>
        <end position="650"/>
    </location>
</feature>
<evidence type="ECO:0000256" key="7">
    <source>
        <dbReference type="HAMAP-Rule" id="MF_00277"/>
    </source>
</evidence>
<dbReference type="Gene3D" id="3.30.70.260">
    <property type="match status" value="2"/>
</dbReference>
<dbReference type="Pfam" id="PF01966">
    <property type="entry name" value="HD"/>
    <property type="match status" value="1"/>
</dbReference>
<dbReference type="InterPro" id="IPR006674">
    <property type="entry name" value="HD_domain"/>
</dbReference>
<comment type="catalytic activity">
    <reaction evidence="7">
        <text>[protein-PII]-L-tyrosine + UTP = [protein-PII]-uridylyl-L-tyrosine + diphosphate</text>
        <dbReference type="Rhea" id="RHEA:13673"/>
        <dbReference type="Rhea" id="RHEA-COMP:12147"/>
        <dbReference type="Rhea" id="RHEA-COMP:12148"/>
        <dbReference type="ChEBI" id="CHEBI:33019"/>
        <dbReference type="ChEBI" id="CHEBI:46398"/>
        <dbReference type="ChEBI" id="CHEBI:46858"/>
        <dbReference type="ChEBI" id="CHEBI:90602"/>
        <dbReference type="EC" id="2.7.7.59"/>
    </reaction>
</comment>
<dbReference type="HAMAP" id="MF_00277">
    <property type="entry name" value="PII_uridylyl_transf"/>
    <property type="match status" value="1"/>
</dbReference>
<gene>
    <name evidence="7" type="primary">glnD</name>
    <name evidence="10" type="ORF">AA106556_1275</name>
</gene>
<dbReference type="InterPro" id="IPR002912">
    <property type="entry name" value="ACT_dom"/>
</dbReference>
<dbReference type="InterPro" id="IPR043519">
    <property type="entry name" value="NT_sf"/>
</dbReference>
<evidence type="ECO:0000256" key="4">
    <source>
        <dbReference type="ARBA" id="ARBA00022801"/>
    </source>
</evidence>
<comment type="cofactor">
    <cofactor evidence="7">
        <name>Mg(2+)</name>
        <dbReference type="ChEBI" id="CHEBI:18420"/>
    </cofactor>
</comment>
<dbReference type="SUPFAM" id="SSF81301">
    <property type="entry name" value="Nucleotidyltransferase"/>
    <property type="match status" value="1"/>
</dbReference>
<dbReference type="PANTHER" id="PTHR47320">
    <property type="entry name" value="BIFUNCTIONAL URIDYLYLTRANSFERASE/URIDYLYL-REMOVING ENZYME"/>
    <property type="match status" value="1"/>
</dbReference>
<dbReference type="Proteomes" id="UP001062443">
    <property type="component" value="Unassembled WGS sequence"/>
</dbReference>
<accession>A0ABQ0QJE9</accession>
<evidence type="ECO:0000256" key="5">
    <source>
        <dbReference type="ARBA" id="ARBA00022842"/>
    </source>
</evidence>
<comment type="domain">
    <text evidence="7">Has four distinct domains: an N-terminal nucleotidyltransferase (NT) domain responsible for UTase activity, a central HD domain that encodes UR activity, and two C-terminal ACT domains that seem to have a role in glutamine sensing.</text>
</comment>
<evidence type="ECO:0000256" key="1">
    <source>
        <dbReference type="ARBA" id="ARBA00022679"/>
    </source>
</evidence>
<dbReference type="InterPro" id="IPR010043">
    <property type="entry name" value="UTase/UR"/>
</dbReference>
<dbReference type="SUPFAM" id="SSF109604">
    <property type="entry name" value="HD-domain/PDEase-like"/>
    <property type="match status" value="1"/>
</dbReference>
<dbReference type="NCBIfam" id="NF003467">
    <property type="entry name" value="PRK05092.1"/>
    <property type="match status" value="1"/>
</dbReference>
<evidence type="ECO:0000313" key="11">
    <source>
        <dbReference type="Proteomes" id="UP001062443"/>
    </source>
</evidence>
<dbReference type="RefSeq" id="WP_370664296.1">
    <property type="nucleotide sequence ID" value="NZ_BAQB01000017.1"/>
</dbReference>
<dbReference type="PIRSF" id="PIRSF006288">
    <property type="entry name" value="PII_uridyltransf"/>
    <property type="match status" value="1"/>
</dbReference>
<feature type="domain" description="ACT" evidence="8">
    <location>
        <begin position="775"/>
        <end position="852"/>
    </location>
</feature>
<dbReference type="Gene3D" id="1.10.3090.10">
    <property type="entry name" value="cca-adding enzyme, domain 2"/>
    <property type="match status" value="1"/>
</dbReference>
<keyword evidence="6 7" id="KW-0511">Multifunctional enzyme</keyword>
<keyword evidence="2 7" id="KW-0548">Nucleotidyltransferase</keyword>
<evidence type="ECO:0000256" key="6">
    <source>
        <dbReference type="ARBA" id="ARBA00023268"/>
    </source>
</evidence>
<organism evidence="10 11">
    <name type="scientific">Neokomagataea tanensis NBRC 106556</name>
    <dbReference type="NCBI Taxonomy" id="1223519"/>
    <lineage>
        <taxon>Bacteria</taxon>
        <taxon>Pseudomonadati</taxon>
        <taxon>Pseudomonadota</taxon>
        <taxon>Alphaproteobacteria</taxon>
        <taxon>Acetobacterales</taxon>
        <taxon>Acetobacteraceae</taxon>
        <taxon>Neokomagataea</taxon>
    </lineage>
</organism>
<keyword evidence="1 7" id="KW-0808">Transferase</keyword>
<comment type="caution">
    <text evidence="7">Lacks conserved residue(s) required for the propagation of feature annotation.</text>
</comment>
<dbReference type="Pfam" id="PF08335">
    <property type="entry name" value="GlnD_UR_UTase"/>
    <property type="match status" value="1"/>
</dbReference>
<dbReference type="SUPFAM" id="SSF81593">
    <property type="entry name" value="Nucleotidyltransferase substrate binding subunit/domain"/>
    <property type="match status" value="1"/>
</dbReference>
<keyword evidence="4 7" id="KW-0378">Hydrolase</keyword>
<dbReference type="PANTHER" id="PTHR47320:SF1">
    <property type="entry name" value="BIFUNCTIONAL URIDYLYLTRANSFERASE_URIDYLYL-REMOVING ENZYME"/>
    <property type="match status" value="1"/>
</dbReference>
<evidence type="ECO:0000256" key="2">
    <source>
        <dbReference type="ARBA" id="ARBA00022695"/>
    </source>
</evidence>
<sequence>MKNVTQSGEDQILPAAKLTEKTLSDSRSHRLAGDTQPLSPLHALLEQLDAPQQTATAPHSGGEIPRDEILMALRRHLGAGQAEIREHFEKRRLSGVAAAHALAALTDEAIRALVLFSKARINTADSSGQSRLCLCATGGYGAGLLAPFSDIDVLFLTDETPSPAATARIEFILYALWDLGLRVGHATRSLSDCIHDVTTDITIRTALLDLRPICGDLALAAHLRGRLSEDLQERTLANFIDGKIQERGRRHKRLGDTLSMVEPNLKEGRGGLRDLQTLNWLGRAALGCPVPLTGTEEETTSQAAHGPSFVSLGFLTDREAHRARRAWNFFWTVRLHLHYITGRAEERLTFDVQPIIGGRMGYATHGRQRGVERFMRHYFLTARDVLRLTYLLEPIVLTHLETRQSGTTALTAPGPEGFQMIAGKLFPGHHMDFADNPRLMFQMLDCARRHECEIHPLALQQLIRHERYAVSLRDDPETAHLFLELLRAPSHQPDSPAPFWLPILNDTGLLGHLLPDWSRVVGQMQFDSYHIYTVDEHIIEAVRILGEIEAGRMADEIPLAYELTRDLWSRKALYVSVLLHDIAKGRGGDHSEIGAELALDICPRLGLDLEETDTVSWLVLHHLLLSHTAFTRDIDDPRTILDLADTIQSPERLRLLLLLTIADMRAVSPKVWNAWKATLLRELYSRVAEVLEGGMAASEQDGRVAHSRQLARENLAELLPEESIQQFLELGYPSYWLGFDTDTHIRHARMVHDSDRYHAPITVEATPIPDRGVTEMTILCADHPGLFAHIAGALAVAGASIVDARIHTLSDGMALDTFWVQDNQGCAFEEPHQLGRLNSLIEQALSGRLNIPKGLAETQRLGISRRMRAIHVPPRVVIDNAASDRHTIIEVNGRDRPGLLYDITTALSTEALQIASAHITTYGMRAVDVFYVKDLHGQKLREPERIRHIRDVLLTSLKTAPTVESAIPVPF</sequence>
<keyword evidence="5 7" id="KW-0460">Magnesium</keyword>
<dbReference type="CDD" id="cd04899">
    <property type="entry name" value="ACT_ACR-UUR-like_2"/>
    <property type="match status" value="1"/>
</dbReference>
<feature type="region of interest" description="Uridylyltransferase" evidence="7">
    <location>
        <begin position="1"/>
        <end position="413"/>
    </location>
</feature>
<name>A0ABQ0QJE9_9PROT</name>
<dbReference type="EC" id="2.7.7.59" evidence="7"/>
<dbReference type="NCBIfam" id="TIGR01693">
    <property type="entry name" value="UTase_glnD"/>
    <property type="match status" value="1"/>
</dbReference>